<feature type="coiled-coil region" evidence="1">
    <location>
        <begin position="307"/>
        <end position="348"/>
    </location>
</feature>
<evidence type="ECO:0008006" key="4">
    <source>
        <dbReference type="Google" id="ProtNLM"/>
    </source>
</evidence>
<dbReference type="Gene3D" id="3.40.50.300">
    <property type="entry name" value="P-loop containing nucleotide triphosphate hydrolases"/>
    <property type="match status" value="2"/>
</dbReference>
<feature type="coiled-coil region" evidence="1">
    <location>
        <begin position="435"/>
        <end position="491"/>
    </location>
</feature>
<keyword evidence="1" id="KW-0175">Coiled coil</keyword>
<dbReference type="AlphaFoldDB" id="A0A0U3N4F3"/>
<keyword evidence="3" id="KW-1185">Reference proteome</keyword>
<dbReference type="Proteomes" id="UP000064921">
    <property type="component" value="Chromosome"/>
</dbReference>
<accession>A0A0U3N4F3</accession>
<reference evidence="2 3" key="1">
    <citation type="submission" date="2015-10" db="EMBL/GenBank/DDBJ databases">
        <title>The world's first case of liver abscess caused by Pannonibacter phragmitetus.</title>
        <authorList>
            <person name="Ming D."/>
            <person name="Wang M."/>
            <person name="Zhou Y."/>
            <person name="Jiang T."/>
            <person name="Hu S."/>
        </authorList>
    </citation>
    <scope>NUCLEOTIDE SEQUENCE [LARGE SCALE GENOMIC DNA]</scope>
    <source>
        <strain evidence="2 3">31801</strain>
    </source>
</reference>
<gene>
    <name evidence="2" type="ORF">APZ00_02920</name>
</gene>
<dbReference type="KEGG" id="pphr:APZ00_02920"/>
<dbReference type="PANTHER" id="PTHR32114:SF2">
    <property type="entry name" value="ABC TRANSPORTER ABCH.3"/>
    <property type="match status" value="1"/>
</dbReference>
<proteinExistence type="predicted"/>
<sequence>MIQIRHIRLRSITAENSYGVDVPLSPGLNIIQADNTSGKSTTLMSIIYALGLERAISPKLDVPLPYAMRERIRRDTQSPYEAVLESHVVLELANENGEYLTVRRDITGAANQKLVQTWDCRLNKVDLGLGNQRDFFLYDAGAASREDGFHHRLAKFIGWDLPQVPRFDGDEGLLYIETLFPMFFVEQKRGWSAVQGPLPTYLGIQDLPRRVMEFILDLDAGKVRRRRSELRKEQLILQTRYRELRREVVEGKGTLVRIEGLPNEPTAGFGQDGTVQLSVYYSDEWRSLASVTEEIRSRISAFDESEYAVVDNATNELKAELVEAEERYEDLSSQIQVLRQDFQLADSERQGFSDRIEALETDLLRNQDALKLQKLGSTLGSAATDHTCPTCQQAVKTELLPVVSREAMGLEENIIFIKSQLDLYRAMLGSASDSLDLIKVRYQSLREEIQEQRSKIRSLKRDLLRPTTSPARSELEEIVRLEARLERWQTQQEKVDGVVDGLRAIAREWARARAELKDLGPGDLTASDQSKINAFQNTIQSLLARFRFQSFRASDITLSPDDFRPQVVTEDEDGERVVKDIGFEASASDGIRLKWAYILALTQLSKSFETNHVGFSVFDEPGQQQMRELDLAAFFEASAQSAGTQRQILVTTSEVLERVNAALQGVEATIHSFEGFILKAK</sequence>
<dbReference type="EMBL" id="CP013068">
    <property type="protein sequence ID" value="ALV26155.1"/>
    <property type="molecule type" value="Genomic_DNA"/>
</dbReference>
<organism evidence="2 3">
    <name type="scientific">Pannonibacter phragmitetus</name>
    <dbReference type="NCBI Taxonomy" id="121719"/>
    <lineage>
        <taxon>Bacteria</taxon>
        <taxon>Pseudomonadati</taxon>
        <taxon>Pseudomonadota</taxon>
        <taxon>Alphaproteobacteria</taxon>
        <taxon>Hyphomicrobiales</taxon>
        <taxon>Stappiaceae</taxon>
        <taxon>Pannonibacter</taxon>
    </lineage>
</organism>
<dbReference type="PANTHER" id="PTHR32114">
    <property type="entry name" value="ABC TRANSPORTER ABCH.3"/>
    <property type="match status" value="1"/>
</dbReference>
<evidence type="ECO:0000313" key="2">
    <source>
        <dbReference type="EMBL" id="ALV26155.1"/>
    </source>
</evidence>
<dbReference type="RefSeq" id="WP_009452786.1">
    <property type="nucleotide sequence ID" value="NZ_CP013068.1"/>
</dbReference>
<name>A0A0U3N4F3_9HYPH</name>
<dbReference type="InterPro" id="IPR027417">
    <property type="entry name" value="P-loop_NTPase"/>
</dbReference>
<dbReference type="STRING" id="121719.APZ00_02920"/>
<evidence type="ECO:0000313" key="3">
    <source>
        <dbReference type="Proteomes" id="UP000064921"/>
    </source>
</evidence>
<protein>
    <recommendedName>
        <fullName evidence="4">Rad50/SbcC-type AAA domain-containing protein</fullName>
    </recommendedName>
</protein>
<dbReference type="SUPFAM" id="SSF52540">
    <property type="entry name" value="P-loop containing nucleoside triphosphate hydrolases"/>
    <property type="match status" value="1"/>
</dbReference>
<evidence type="ECO:0000256" key="1">
    <source>
        <dbReference type="SAM" id="Coils"/>
    </source>
</evidence>